<sequence length="92" mass="10809">MWHSLKPLKCHWRKIIETWKKGEGRDECSVPKDRFPRLLNILMKTINEKSTDNLKAGFEKCGIYPLNRDKVLNMLPSEDNYENTTEDVNSSI</sequence>
<keyword evidence="2" id="KW-1185">Reference proteome</keyword>
<evidence type="ECO:0000313" key="1">
    <source>
        <dbReference type="EMBL" id="CAI6370884.1"/>
    </source>
</evidence>
<name>A0AAV0XT97_9HEMI</name>
<dbReference type="Proteomes" id="UP001160148">
    <property type="component" value="Unassembled WGS sequence"/>
</dbReference>
<dbReference type="EMBL" id="CARXXK010000619">
    <property type="protein sequence ID" value="CAI6370884.1"/>
    <property type="molecule type" value="Genomic_DNA"/>
</dbReference>
<comment type="caution">
    <text evidence="1">The sequence shown here is derived from an EMBL/GenBank/DDBJ whole genome shotgun (WGS) entry which is preliminary data.</text>
</comment>
<evidence type="ECO:0000313" key="2">
    <source>
        <dbReference type="Proteomes" id="UP001160148"/>
    </source>
</evidence>
<protein>
    <submittedName>
        <fullName evidence="1">Uncharacterized protein</fullName>
    </submittedName>
</protein>
<accession>A0AAV0XT97</accession>
<gene>
    <name evidence="1" type="ORF">MEUPH1_LOCUS24961</name>
</gene>
<organism evidence="1 2">
    <name type="scientific">Macrosiphum euphorbiae</name>
    <name type="common">potato aphid</name>
    <dbReference type="NCBI Taxonomy" id="13131"/>
    <lineage>
        <taxon>Eukaryota</taxon>
        <taxon>Metazoa</taxon>
        <taxon>Ecdysozoa</taxon>
        <taxon>Arthropoda</taxon>
        <taxon>Hexapoda</taxon>
        <taxon>Insecta</taxon>
        <taxon>Pterygota</taxon>
        <taxon>Neoptera</taxon>
        <taxon>Paraneoptera</taxon>
        <taxon>Hemiptera</taxon>
        <taxon>Sternorrhyncha</taxon>
        <taxon>Aphidomorpha</taxon>
        <taxon>Aphidoidea</taxon>
        <taxon>Aphididae</taxon>
        <taxon>Macrosiphini</taxon>
        <taxon>Macrosiphum</taxon>
    </lineage>
</organism>
<dbReference type="AlphaFoldDB" id="A0AAV0XT97"/>
<reference evidence="1 2" key="1">
    <citation type="submission" date="2023-01" db="EMBL/GenBank/DDBJ databases">
        <authorList>
            <person name="Whitehead M."/>
        </authorList>
    </citation>
    <scope>NUCLEOTIDE SEQUENCE [LARGE SCALE GENOMIC DNA]</scope>
</reference>
<proteinExistence type="predicted"/>